<dbReference type="Proteomes" id="UP000675121">
    <property type="component" value="Unassembled WGS sequence"/>
</dbReference>
<dbReference type="AlphaFoldDB" id="A0A9N8N586"/>
<feature type="compositionally biased region" description="Basic residues" evidence="1">
    <location>
        <begin position="8"/>
        <end position="22"/>
    </location>
</feature>
<feature type="region of interest" description="Disordered" evidence="1">
    <location>
        <begin position="1"/>
        <end position="28"/>
    </location>
</feature>
<sequence>MASQTQRRQGRRSRRRPTRPRRWQVASGKPAGTRLGFSNYLGLAGALLAMIVLFSLLSSHFLTYDMFSTIANQIPDLVVMSVGMTFVLIIAVIVVAVVLDTYRSRRKRA</sequence>
<keyword evidence="4" id="KW-1185">Reference proteome</keyword>
<feature type="transmembrane region" description="Helical" evidence="2">
    <location>
        <begin position="77"/>
        <end position="99"/>
    </location>
</feature>
<comment type="caution">
    <text evidence="3">The sequence shown here is derived from an EMBL/GenBank/DDBJ whole genome shotgun (WGS) entry which is preliminary data.</text>
</comment>
<gene>
    <name evidence="3" type="ORF">R70211_06478</name>
</gene>
<evidence type="ECO:0000256" key="2">
    <source>
        <dbReference type="SAM" id="Phobius"/>
    </source>
</evidence>
<accession>A0A9N8N586</accession>
<name>A0A9N8N586_9BURK</name>
<keyword evidence="2" id="KW-1133">Transmembrane helix</keyword>
<feature type="transmembrane region" description="Helical" evidence="2">
    <location>
        <begin position="37"/>
        <end position="57"/>
    </location>
</feature>
<keyword evidence="2" id="KW-0472">Membrane</keyword>
<organism evidence="3 4">
    <name type="scientific">Paraburkholderia domus</name>
    <dbReference type="NCBI Taxonomy" id="2793075"/>
    <lineage>
        <taxon>Bacteria</taxon>
        <taxon>Pseudomonadati</taxon>
        <taxon>Pseudomonadota</taxon>
        <taxon>Betaproteobacteria</taxon>
        <taxon>Burkholderiales</taxon>
        <taxon>Burkholderiaceae</taxon>
        <taxon>Paraburkholderia</taxon>
    </lineage>
</organism>
<evidence type="ECO:0000256" key="1">
    <source>
        <dbReference type="SAM" id="MobiDB-lite"/>
    </source>
</evidence>
<reference evidence="3" key="1">
    <citation type="submission" date="2021-02" db="EMBL/GenBank/DDBJ databases">
        <authorList>
            <person name="Vanwijnsberghe S."/>
        </authorList>
    </citation>
    <scope>NUCLEOTIDE SEQUENCE</scope>
    <source>
        <strain evidence="3">R-70211</strain>
    </source>
</reference>
<proteinExistence type="predicted"/>
<protein>
    <submittedName>
        <fullName evidence="3">Uncharacterized protein</fullName>
    </submittedName>
</protein>
<evidence type="ECO:0000313" key="3">
    <source>
        <dbReference type="EMBL" id="CAE6954602.1"/>
    </source>
</evidence>
<dbReference type="EMBL" id="CAJNAS010000025">
    <property type="protein sequence ID" value="CAE6954602.1"/>
    <property type="molecule type" value="Genomic_DNA"/>
</dbReference>
<evidence type="ECO:0000313" key="4">
    <source>
        <dbReference type="Proteomes" id="UP000675121"/>
    </source>
</evidence>
<keyword evidence="2" id="KW-0812">Transmembrane</keyword>